<reference evidence="2 4" key="2">
    <citation type="submission" date="2020-07" db="EMBL/GenBank/DDBJ databases">
        <title>Whole genome sequence of Sphingobium yanoikuyae A3.</title>
        <authorList>
            <person name="Han S.-S."/>
        </authorList>
    </citation>
    <scope>NUCLEOTIDE SEQUENCE [LARGE SCALE GENOMIC DNA]</scope>
    <source>
        <strain evidence="2 4">A3</strain>
        <plasmid evidence="2 4">unnamed1</plasmid>
    </source>
</reference>
<protein>
    <submittedName>
        <fullName evidence="1">Uncharacterized protein</fullName>
    </submittedName>
</protein>
<accession>A0A3G2ULX7</accession>
<geneLocation type="plasmid" evidence="3">
    <name>pf1</name>
</geneLocation>
<evidence type="ECO:0000313" key="2">
    <source>
        <dbReference type="EMBL" id="QNG49490.1"/>
    </source>
</evidence>
<dbReference type="AlphaFoldDB" id="A0A3G2ULX7"/>
<dbReference type="EMBL" id="CP033227">
    <property type="protein sequence ID" value="AYO75795.1"/>
    <property type="molecule type" value="Genomic_DNA"/>
</dbReference>
<dbReference type="EMBL" id="CP060123">
    <property type="protein sequence ID" value="QNG49490.1"/>
    <property type="molecule type" value="Genomic_DNA"/>
</dbReference>
<organism evidence="1 3">
    <name type="scientific">Sphingobium yanoikuyae</name>
    <name type="common">Sphingomonas yanoikuyae</name>
    <dbReference type="NCBI Taxonomy" id="13690"/>
    <lineage>
        <taxon>Bacteria</taxon>
        <taxon>Pseudomonadati</taxon>
        <taxon>Pseudomonadota</taxon>
        <taxon>Alphaproteobacteria</taxon>
        <taxon>Sphingomonadales</taxon>
        <taxon>Sphingomonadaceae</taxon>
        <taxon>Sphingobium</taxon>
    </lineage>
</organism>
<keyword evidence="1" id="KW-0614">Plasmid</keyword>
<evidence type="ECO:0000313" key="4">
    <source>
        <dbReference type="Proteomes" id="UP000515377"/>
    </source>
</evidence>
<name>A0A3G2ULX7_SPHYA</name>
<geneLocation type="plasmid" evidence="1">
    <name>pF1</name>
</geneLocation>
<gene>
    <name evidence="1" type="ORF">EBF16_02155</name>
    <name evidence="2" type="ORF">H3V42_32190</name>
</gene>
<evidence type="ECO:0000313" key="1">
    <source>
        <dbReference type="EMBL" id="AYO75795.1"/>
    </source>
</evidence>
<dbReference type="Proteomes" id="UP000515377">
    <property type="component" value="Plasmid unnamed1"/>
</dbReference>
<proteinExistence type="predicted"/>
<sequence length="177" mass="19451">MYRVHYYDSSEAAYDACLDTPCIEEGDVIAILSEHVIGLASSDPIAITLEHGAFRAVPAMPASRLLEELVHDRDQLRHAVELALAHHLPVAPHFLAFALRNVPLPVTCTVVALTLDDIMVAVDAIRHHETRLNKRAGLVDPQTSHGLFLASTLRKLATARRHLSEHPPLEHPTHPSG</sequence>
<evidence type="ECO:0000313" key="3">
    <source>
        <dbReference type="Proteomes" id="UP000280708"/>
    </source>
</evidence>
<dbReference type="Proteomes" id="UP000280708">
    <property type="component" value="Plasmid pF1"/>
</dbReference>
<geneLocation type="plasmid" evidence="2 4">
    <name>unnamed1</name>
</geneLocation>
<dbReference type="RefSeq" id="WP_037444036.1">
    <property type="nucleotide sequence ID" value="NZ_CP033227.1"/>
</dbReference>
<reference evidence="1 3" key="1">
    <citation type="submission" date="2018-10" db="EMBL/GenBank/DDBJ databases">
        <title>Characterization and genome analysis of a novel bacterium Sphingobium yanoikuyae SJTF8 capable of degrading PAHs.</title>
        <authorList>
            <person name="Yin C."/>
            <person name="Xiong W."/>
            <person name="Liang R."/>
        </authorList>
    </citation>
    <scope>NUCLEOTIDE SEQUENCE [LARGE SCALE GENOMIC DNA]</scope>
    <source>
        <strain evidence="1 3">SJTF8</strain>
        <plasmid evidence="1">pF1</plasmid>
        <plasmid evidence="3">pf1</plasmid>
    </source>
</reference>